<organism evidence="7">
    <name type="scientific">viral metagenome</name>
    <dbReference type="NCBI Taxonomy" id="1070528"/>
    <lineage>
        <taxon>unclassified sequences</taxon>
        <taxon>metagenomes</taxon>
        <taxon>organismal metagenomes</taxon>
    </lineage>
</organism>
<dbReference type="Pfam" id="PF04851">
    <property type="entry name" value="ResIII"/>
    <property type="match status" value="1"/>
</dbReference>
<dbReference type="CDD" id="cd17926">
    <property type="entry name" value="DEXHc_RE"/>
    <property type="match status" value="1"/>
</dbReference>
<feature type="domain" description="Helicase ATP-binding" evidence="6">
    <location>
        <begin position="106"/>
        <end position="255"/>
    </location>
</feature>
<name>A0A6C0BWG4_9ZZZZ</name>
<evidence type="ECO:0000259" key="6">
    <source>
        <dbReference type="PROSITE" id="PS51192"/>
    </source>
</evidence>
<dbReference type="InterPro" id="IPR027417">
    <property type="entry name" value="P-loop_NTPase"/>
</dbReference>
<dbReference type="GO" id="GO:0004386">
    <property type="term" value="F:helicase activity"/>
    <property type="evidence" value="ECO:0007669"/>
    <property type="project" value="UniProtKB-KW"/>
</dbReference>
<protein>
    <recommendedName>
        <fullName evidence="6">Helicase ATP-binding domain-containing protein</fullName>
    </recommendedName>
</protein>
<dbReference type="GO" id="GO:0016787">
    <property type="term" value="F:hydrolase activity"/>
    <property type="evidence" value="ECO:0007669"/>
    <property type="project" value="UniProtKB-KW"/>
</dbReference>
<keyword evidence="3" id="KW-0347">Helicase</keyword>
<dbReference type="GO" id="GO:0003677">
    <property type="term" value="F:DNA binding"/>
    <property type="evidence" value="ECO:0007669"/>
    <property type="project" value="InterPro"/>
</dbReference>
<dbReference type="EMBL" id="MN739271">
    <property type="protein sequence ID" value="QHS96440.1"/>
    <property type="molecule type" value="Genomic_DNA"/>
</dbReference>
<dbReference type="PROSITE" id="PS51192">
    <property type="entry name" value="HELICASE_ATP_BIND_1"/>
    <property type="match status" value="1"/>
</dbReference>
<evidence type="ECO:0000256" key="2">
    <source>
        <dbReference type="ARBA" id="ARBA00022801"/>
    </source>
</evidence>
<keyword evidence="2" id="KW-0378">Hydrolase</keyword>
<sequence length="501" mass="56849">MLRQTYLGQKGYTIMKDSISIDEQIQIKADLNVKPNLPGNMGKSVSFPIYRESPKKLYVPRFYGEKNFGCADQNKLSSGDPINVEFSGSLRPFQTDVINKYLTHVKSGKNGIGGGLLEIGCGKGKTVMALNIISQLRVKTLVIVHKGFLLNQWVERIQQFLPTARIGKIQGPHFDIEDKDIVIGMLQSLSMKEYPQELFSSFGFVCVDECHHISAEVFVRSLFVAVTPYVLGLSATMQRKDGLSKVFKHFIGGMVHSEKNDTTTEVEVRGIEYYVEDDEFNNIRTDYRGNPLYSCMISKLCDYASRTEFILGVLKDVLRENNQQQIIMLAHNKNLLNYIYKAIIDRNIADGSIGYYIGGMKDKDLKVSETKTIIMATYSMAAEALDIKSLTTLFMLTPKTDVQQAVGRILRVKHSKPLVVDFVDAHGIFQNQWKKRKTFYKKQNYRVIYTDNRNYVSDTTQWKVVNDPTKTPAKKKPKICVSSDDDNPKNKCLVTPDMLSQ</sequence>
<evidence type="ECO:0000256" key="3">
    <source>
        <dbReference type="ARBA" id="ARBA00022806"/>
    </source>
</evidence>
<dbReference type="InterPro" id="IPR006935">
    <property type="entry name" value="Helicase/UvrB_N"/>
</dbReference>
<dbReference type="SUPFAM" id="SSF52540">
    <property type="entry name" value="P-loop containing nucleoside triphosphate hydrolases"/>
    <property type="match status" value="2"/>
</dbReference>
<accession>A0A6C0BWG4</accession>
<proteinExistence type="predicted"/>
<reference evidence="7" key="1">
    <citation type="journal article" date="2020" name="Nature">
        <title>Giant virus diversity and host interactions through global metagenomics.</title>
        <authorList>
            <person name="Schulz F."/>
            <person name="Roux S."/>
            <person name="Paez-Espino D."/>
            <person name="Jungbluth S."/>
            <person name="Walsh D.A."/>
            <person name="Denef V.J."/>
            <person name="McMahon K.D."/>
            <person name="Konstantinidis K.T."/>
            <person name="Eloe-Fadrosh E.A."/>
            <person name="Kyrpides N.C."/>
            <person name="Woyke T."/>
        </authorList>
    </citation>
    <scope>NUCLEOTIDE SEQUENCE</scope>
    <source>
        <strain evidence="7">GVMAG-M-3300020166-18</strain>
    </source>
</reference>
<feature type="region of interest" description="Disordered" evidence="5">
    <location>
        <begin position="468"/>
        <end position="501"/>
    </location>
</feature>
<evidence type="ECO:0000313" key="7">
    <source>
        <dbReference type="EMBL" id="QHS96440.1"/>
    </source>
</evidence>
<dbReference type="SMART" id="SM00487">
    <property type="entry name" value="DEXDc"/>
    <property type="match status" value="1"/>
</dbReference>
<dbReference type="Gene3D" id="3.40.50.300">
    <property type="entry name" value="P-loop containing nucleotide triphosphate hydrolases"/>
    <property type="match status" value="2"/>
</dbReference>
<dbReference type="InterPro" id="IPR014001">
    <property type="entry name" value="Helicase_ATP-bd"/>
</dbReference>
<keyword evidence="1" id="KW-0547">Nucleotide-binding</keyword>
<evidence type="ECO:0000256" key="1">
    <source>
        <dbReference type="ARBA" id="ARBA00022741"/>
    </source>
</evidence>
<evidence type="ECO:0000256" key="4">
    <source>
        <dbReference type="ARBA" id="ARBA00022840"/>
    </source>
</evidence>
<dbReference type="GO" id="GO:0005524">
    <property type="term" value="F:ATP binding"/>
    <property type="evidence" value="ECO:0007669"/>
    <property type="project" value="UniProtKB-KW"/>
</dbReference>
<dbReference type="PANTHER" id="PTHR11274:SF0">
    <property type="entry name" value="GENERAL TRANSCRIPTION AND DNA REPAIR FACTOR IIH HELICASE SUBUNIT XPB"/>
    <property type="match status" value="1"/>
</dbReference>
<evidence type="ECO:0000256" key="5">
    <source>
        <dbReference type="SAM" id="MobiDB-lite"/>
    </source>
</evidence>
<keyword evidence="4" id="KW-0067">ATP-binding</keyword>
<dbReference type="PANTHER" id="PTHR11274">
    <property type="entry name" value="RAD25/XP-B DNA REPAIR HELICASE"/>
    <property type="match status" value="1"/>
</dbReference>
<dbReference type="InterPro" id="IPR050615">
    <property type="entry name" value="ATP-dep_DNA_Helicase"/>
</dbReference>
<dbReference type="AlphaFoldDB" id="A0A6C0BWG4"/>
<dbReference type="CDD" id="cd18785">
    <property type="entry name" value="SF2_C"/>
    <property type="match status" value="1"/>
</dbReference>